<dbReference type="FunFam" id="3.10.20.230:FF:000004">
    <property type="entry name" value="Doublecortin domain containing 2"/>
    <property type="match status" value="1"/>
</dbReference>
<dbReference type="PROSITE" id="PS50309">
    <property type="entry name" value="DC"/>
    <property type="match status" value="2"/>
</dbReference>
<reference evidence="5" key="1">
    <citation type="submission" date="2025-08" db="UniProtKB">
        <authorList>
            <consortium name="RefSeq"/>
        </authorList>
    </citation>
    <scope>IDENTIFICATION</scope>
    <source>
        <tissue evidence="5">Whole blood</tissue>
    </source>
</reference>
<dbReference type="CTD" id="149069"/>
<dbReference type="GO" id="GO:0005815">
    <property type="term" value="C:microtubule organizing center"/>
    <property type="evidence" value="ECO:0007669"/>
    <property type="project" value="TreeGrafter"/>
</dbReference>
<keyword evidence="4" id="KW-1185">Reference proteome</keyword>
<evidence type="ECO:0000313" key="4">
    <source>
        <dbReference type="Proteomes" id="UP001165780"/>
    </source>
</evidence>
<dbReference type="SUPFAM" id="SSF89837">
    <property type="entry name" value="Doublecortin (DC)"/>
    <property type="match status" value="2"/>
</dbReference>
<dbReference type="GO" id="GO:0035556">
    <property type="term" value="P:intracellular signal transduction"/>
    <property type="evidence" value="ECO:0007669"/>
    <property type="project" value="InterPro"/>
</dbReference>
<dbReference type="InterPro" id="IPR003533">
    <property type="entry name" value="Doublecortin_dom"/>
</dbReference>
<dbReference type="GO" id="GO:0005874">
    <property type="term" value="C:microtubule"/>
    <property type="evidence" value="ECO:0007669"/>
    <property type="project" value="TreeGrafter"/>
</dbReference>
<feature type="domain" description="Doublecortin" evidence="3">
    <location>
        <begin position="10"/>
        <end position="92"/>
    </location>
</feature>
<accession>A0A9V1ENP8</accession>
<dbReference type="PANTHER" id="PTHR23004:SF10">
    <property type="entry name" value="DOUBLECORTIN DOMAIN-CONTAINING PROTEIN 2B"/>
    <property type="match status" value="1"/>
</dbReference>
<dbReference type="GeneID" id="109255271"/>
<evidence type="ECO:0000256" key="1">
    <source>
        <dbReference type="ARBA" id="ARBA00022737"/>
    </source>
</evidence>
<sequence length="390" mass="41738">MAGGGNPAAKRVVVYRNGDPFSPGCQLVVSQRRFPTLETFLCEVTSAVQAPVAVRALYTPRHGHPVTDLADLQNGGQYVAAGFERFHKLHYLPPGQKAPGGKSSRLSDPPETHCPCDGTCGPRPPAGSPCYIHVFRNGDLLSPPFSLKLSQAASEDWKTVLKLLTEKAKLQTGAVCKLCTLEGLPLSAREALVNGHYYVAVGKDEFKALPYLELLVPSPSLPRGCWHPPDPKSRPHKQWAHGHGAQATQPSTKEPSQIEPSAFHARRQQAIQPRSRLPTLSFPSGVKGVYEAPHPRKETAGAQEVPDDEDTCAEEPLDQRAAQMVDEALCLEKQPGTGAAISASALSLPSWAPAAPAGNWGVHSAATIYPCLQQPVPGDPAPRLGSQDTV</sequence>
<feature type="compositionally biased region" description="Polar residues" evidence="2">
    <location>
        <begin position="246"/>
        <end position="259"/>
    </location>
</feature>
<evidence type="ECO:0000313" key="5">
    <source>
        <dbReference type="RefSeq" id="XP_019285378.2"/>
    </source>
</evidence>
<dbReference type="Gene3D" id="3.10.20.230">
    <property type="entry name" value="Doublecortin domain"/>
    <property type="match status" value="2"/>
</dbReference>
<keyword evidence="1" id="KW-0677">Repeat</keyword>
<organism evidence="4 5">
    <name type="scientific">Panthera pardus</name>
    <name type="common">Leopard</name>
    <name type="synonym">Felis pardus</name>
    <dbReference type="NCBI Taxonomy" id="9691"/>
    <lineage>
        <taxon>Eukaryota</taxon>
        <taxon>Metazoa</taxon>
        <taxon>Chordata</taxon>
        <taxon>Craniata</taxon>
        <taxon>Vertebrata</taxon>
        <taxon>Euteleostomi</taxon>
        <taxon>Mammalia</taxon>
        <taxon>Eutheria</taxon>
        <taxon>Laurasiatheria</taxon>
        <taxon>Carnivora</taxon>
        <taxon>Feliformia</taxon>
        <taxon>Felidae</taxon>
        <taxon>Pantherinae</taxon>
        <taxon>Panthera</taxon>
    </lineage>
</organism>
<feature type="domain" description="Doublecortin" evidence="3">
    <location>
        <begin position="130"/>
        <end position="212"/>
    </location>
</feature>
<dbReference type="Proteomes" id="UP001165780">
    <property type="component" value="Unplaced"/>
</dbReference>
<dbReference type="InterPro" id="IPR036572">
    <property type="entry name" value="Doublecortin_dom_sf"/>
</dbReference>
<protein>
    <submittedName>
        <fullName evidence="5">Doublecortin domain-containing protein 2B isoform X4</fullName>
    </submittedName>
</protein>
<dbReference type="AlphaFoldDB" id="A0A9V1ENP8"/>
<feature type="region of interest" description="Disordered" evidence="2">
    <location>
        <begin position="225"/>
        <end position="312"/>
    </location>
</feature>
<evidence type="ECO:0000256" key="2">
    <source>
        <dbReference type="SAM" id="MobiDB-lite"/>
    </source>
</evidence>
<dbReference type="RefSeq" id="XP_019285378.2">
    <property type="nucleotide sequence ID" value="XM_019429833.2"/>
</dbReference>
<evidence type="ECO:0000259" key="3">
    <source>
        <dbReference type="PROSITE" id="PS50309"/>
    </source>
</evidence>
<proteinExistence type="predicted"/>
<dbReference type="FunFam" id="3.10.20.230:FF:000011">
    <property type="entry name" value="Doublecortin domain containing 2B"/>
    <property type="match status" value="1"/>
</dbReference>
<gene>
    <name evidence="5" type="primary">DCDC2B</name>
</gene>
<dbReference type="Pfam" id="PF03607">
    <property type="entry name" value="DCX"/>
    <property type="match status" value="2"/>
</dbReference>
<dbReference type="SMART" id="SM00537">
    <property type="entry name" value="DCX"/>
    <property type="match status" value="2"/>
</dbReference>
<dbReference type="PANTHER" id="PTHR23004">
    <property type="entry name" value="DOUBLECORTIN DOMAIN CONTAINING 2"/>
    <property type="match status" value="1"/>
</dbReference>
<name>A0A9V1ENP8_PANPR</name>